<accession>A0A1Y0EFE6</accession>
<protein>
    <submittedName>
        <fullName evidence="3">Uncharacterized protein</fullName>
    </submittedName>
</protein>
<evidence type="ECO:0000313" key="4">
    <source>
        <dbReference type="Proteomes" id="UP000195273"/>
    </source>
</evidence>
<reference evidence="3 4" key="1">
    <citation type="submission" date="2017-05" db="EMBL/GenBank/DDBJ databases">
        <title>Genome Sequence of Loktanella vestfoldensis Strain SMR4r Isolated from a Culture of the Diatom Skeletonema marinoi.</title>
        <authorList>
            <person name="Topel M."/>
            <person name="Pinder M.I.M."/>
            <person name="Johansson O.N."/>
            <person name="Kourtchenko O."/>
            <person name="Godhe A."/>
            <person name="Clarke A.K."/>
        </authorList>
    </citation>
    <scope>NUCLEOTIDE SEQUENCE [LARGE SCALE GENOMIC DNA]</scope>
    <source>
        <strain evidence="3 4">SMR4r</strain>
    </source>
</reference>
<feature type="region of interest" description="Disordered" evidence="1">
    <location>
        <begin position="119"/>
        <end position="138"/>
    </location>
</feature>
<dbReference type="EMBL" id="CP021431">
    <property type="protein sequence ID" value="ARU02148.1"/>
    <property type="molecule type" value="Genomic_DNA"/>
</dbReference>
<dbReference type="Proteomes" id="UP000195273">
    <property type="component" value="Chromosome"/>
</dbReference>
<keyword evidence="4" id="KW-1185">Reference proteome</keyword>
<evidence type="ECO:0000313" key="3">
    <source>
        <dbReference type="EMBL" id="ARU02148.1"/>
    </source>
</evidence>
<dbReference type="KEGG" id="lvs:LOKVESSMR4R_02857"/>
<dbReference type="OrthoDB" id="7875742at2"/>
<keyword evidence="2" id="KW-0472">Membrane</keyword>
<evidence type="ECO:0000256" key="2">
    <source>
        <dbReference type="SAM" id="Phobius"/>
    </source>
</evidence>
<gene>
    <name evidence="3" type="ORF">LOKVESSMR4R_02857</name>
</gene>
<dbReference type="AlphaFoldDB" id="A0A1Y0EFE6"/>
<proteinExistence type="predicted"/>
<keyword evidence="2" id="KW-1133">Transmembrane helix</keyword>
<feature type="transmembrane region" description="Helical" evidence="2">
    <location>
        <begin position="143"/>
        <end position="163"/>
    </location>
</feature>
<organism evidence="3 4">
    <name type="scientific">Yoonia vestfoldensis</name>
    <dbReference type="NCBI Taxonomy" id="245188"/>
    <lineage>
        <taxon>Bacteria</taxon>
        <taxon>Pseudomonadati</taxon>
        <taxon>Pseudomonadota</taxon>
        <taxon>Alphaproteobacteria</taxon>
        <taxon>Rhodobacterales</taxon>
        <taxon>Paracoccaceae</taxon>
        <taxon>Yoonia</taxon>
    </lineage>
</organism>
<name>A0A1Y0EFE6_9RHOB</name>
<keyword evidence="2" id="KW-0812">Transmembrane</keyword>
<sequence length="165" mass="17095">MLNIPANDHGALYVLAATATDAPTIAAILGPVTLNTDFVDLISPDQRATVPLPELIRQGYDMALTAEQEVLLQQAQGTILLVMSRAFDGQAQQIDLPAGTVLVTVLRETPVIAASEKLTSPSGAGALPGPPAKPRKSDARMSGMVATAALLIMFALVGLVVWVGG</sequence>
<evidence type="ECO:0000256" key="1">
    <source>
        <dbReference type="SAM" id="MobiDB-lite"/>
    </source>
</evidence>
<dbReference type="STRING" id="1122181.GCA_000382265_00302"/>
<dbReference type="RefSeq" id="WP_087209643.1">
    <property type="nucleotide sequence ID" value="NZ_CP021431.1"/>
</dbReference>